<dbReference type="FunFam" id="3.30.300.30:FF:000008">
    <property type="entry name" value="2,3-dihydroxybenzoate-AMP ligase"/>
    <property type="match status" value="1"/>
</dbReference>
<dbReference type="PROSITE" id="PS00455">
    <property type="entry name" value="AMP_BINDING"/>
    <property type="match status" value="1"/>
</dbReference>
<dbReference type="InterPro" id="IPR025110">
    <property type="entry name" value="AMP-bd_C"/>
</dbReference>
<proteinExistence type="inferred from homology"/>
<dbReference type="Gene3D" id="3.30.300.30">
    <property type="match status" value="1"/>
</dbReference>
<evidence type="ECO:0000256" key="3">
    <source>
        <dbReference type="SAM" id="MobiDB-lite"/>
    </source>
</evidence>
<dbReference type="PANTHER" id="PTHR43201:SF5">
    <property type="entry name" value="MEDIUM-CHAIN ACYL-COA LIGASE ACSF2, MITOCHONDRIAL"/>
    <property type="match status" value="1"/>
</dbReference>
<feature type="domain" description="AMP-dependent synthetase/ligase" evidence="4">
    <location>
        <begin position="54"/>
        <end position="407"/>
    </location>
</feature>
<feature type="region of interest" description="Disordered" evidence="3">
    <location>
        <begin position="536"/>
        <end position="557"/>
    </location>
</feature>
<gene>
    <name evidence="6" type="ORF">NN4_81770</name>
</gene>
<dbReference type="Gene3D" id="3.40.50.12780">
    <property type="entry name" value="N-terminal domain of ligase-like"/>
    <property type="match status" value="1"/>
</dbReference>
<evidence type="ECO:0000256" key="1">
    <source>
        <dbReference type="ARBA" id="ARBA00006432"/>
    </source>
</evidence>
<evidence type="ECO:0000259" key="4">
    <source>
        <dbReference type="Pfam" id="PF00501"/>
    </source>
</evidence>
<feature type="domain" description="AMP-binding enzyme C-terminal" evidence="5">
    <location>
        <begin position="455"/>
        <end position="530"/>
    </location>
</feature>
<dbReference type="EMBL" id="BJXA01000108">
    <property type="protein sequence ID" value="GEM43658.1"/>
    <property type="molecule type" value="Genomic_DNA"/>
</dbReference>
<evidence type="ECO:0000259" key="5">
    <source>
        <dbReference type="Pfam" id="PF13193"/>
    </source>
</evidence>
<dbReference type="Pfam" id="PF00501">
    <property type="entry name" value="AMP-binding"/>
    <property type="match status" value="1"/>
</dbReference>
<keyword evidence="7" id="KW-1185">Reference proteome</keyword>
<dbReference type="GO" id="GO:0031956">
    <property type="term" value="F:medium-chain fatty acid-CoA ligase activity"/>
    <property type="evidence" value="ECO:0007669"/>
    <property type="project" value="TreeGrafter"/>
</dbReference>
<evidence type="ECO:0000256" key="2">
    <source>
        <dbReference type="ARBA" id="ARBA00022598"/>
    </source>
</evidence>
<comment type="caution">
    <text evidence="6">The sequence shown here is derived from an EMBL/GenBank/DDBJ whole genome shotgun (WGS) entry which is preliminary data.</text>
</comment>
<feature type="compositionally biased region" description="Basic and acidic residues" evidence="3">
    <location>
        <begin position="536"/>
        <end position="545"/>
    </location>
</feature>
<accession>A0A511MTV7</accession>
<dbReference type="InterPro" id="IPR045851">
    <property type="entry name" value="AMP-bd_C_sf"/>
</dbReference>
<dbReference type="GO" id="GO:0006631">
    <property type="term" value="P:fatty acid metabolic process"/>
    <property type="evidence" value="ECO:0007669"/>
    <property type="project" value="TreeGrafter"/>
</dbReference>
<dbReference type="AlphaFoldDB" id="A0A511MTV7"/>
<dbReference type="InterPro" id="IPR000873">
    <property type="entry name" value="AMP-dep_synth/lig_dom"/>
</dbReference>
<dbReference type="PANTHER" id="PTHR43201">
    <property type="entry name" value="ACYL-COA SYNTHETASE"/>
    <property type="match status" value="1"/>
</dbReference>
<sequence length="557" mass="58778">MSSIGSAVRALMVNLHSVGVLQRAGVFDLLAPADLVRASRAVRQFGGIAGPVRMSARREPDRVAVIDELGSLTYRELEARGNALARGFTSLGLGPGGTVAALVRDRRELVDTMLAAAKIGARLVLLNTGFAGPQLADVAAREGIEVVVYDQEFSELLQVLAPQVRRVLAVHDGVAGGGIATVDQLIAGNDPAEPAPPARQGGFVLLTGGTTGTPKGVPREIKSPLAAAALLERIPLRRNQTLVLAAPLFHGTALNQFILALSLASTVVLRRRFDAEATLAAVTEHRAQVLVLVPTMLRRILDLGSDVLAEYQTDSLRIVFSAGSALPAALGDAATQAFGDVLYNFYGSTEVGVAAIATPEDWRAASGTVGRPPTVCTVRLYDNGELVTEPGRRGTIYVRSLLSFAGYSGGGTKDSVDGLLSTGDVGHWDSGGRLFIDGRDDDMIVSGGENVFPGEVEELLYAHPAIAEAAIVAVPDEEFGQRLAAFVVRQAGHELDAEGVRAHVKANLARFKVPRDVTFLDELPRTSTGKLLRRDLTVHGNDGEQARPPLTGARGDQ</sequence>
<dbReference type="InterPro" id="IPR042099">
    <property type="entry name" value="ANL_N_sf"/>
</dbReference>
<dbReference type="RefSeq" id="WP_222595262.1">
    <property type="nucleotide sequence ID" value="NZ_BJXA01000108.1"/>
</dbReference>
<evidence type="ECO:0000313" key="6">
    <source>
        <dbReference type="EMBL" id="GEM43658.1"/>
    </source>
</evidence>
<dbReference type="InterPro" id="IPR020845">
    <property type="entry name" value="AMP-binding_CS"/>
</dbReference>
<keyword evidence="2" id="KW-0436">Ligase</keyword>
<organism evidence="6 7">
    <name type="scientific">Nocardia ninae NBRC 108245</name>
    <dbReference type="NCBI Taxonomy" id="1210091"/>
    <lineage>
        <taxon>Bacteria</taxon>
        <taxon>Bacillati</taxon>
        <taxon>Actinomycetota</taxon>
        <taxon>Actinomycetes</taxon>
        <taxon>Mycobacteriales</taxon>
        <taxon>Nocardiaceae</taxon>
        <taxon>Nocardia</taxon>
    </lineage>
</organism>
<dbReference type="Proteomes" id="UP000321424">
    <property type="component" value="Unassembled WGS sequence"/>
</dbReference>
<reference evidence="6 7" key="1">
    <citation type="submission" date="2019-07" db="EMBL/GenBank/DDBJ databases">
        <title>Whole genome shotgun sequence of Nocardia ninae NBRC 108245.</title>
        <authorList>
            <person name="Hosoyama A."/>
            <person name="Uohara A."/>
            <person name="Ohji S."/>
            <person name="Ichikawa N."/>
        </authorList>
    </citation>
    <scope>NUCLEOTIDE SEQUENCE [LARGE SCALE GENOMIC DNA]</scope>
    <source>
        <strain evidence="6 7">NBRC 108245</strain>
    </source>
</reference>
<dbReference type="SUPFAM" id="SSF56801">
    <property type="entry name" value="Acetyl-CoA synthetase-like"/>
    <property type="match status" value="1"/>
</dbReference>
<dbReference type="Pfam" id="PF13193">
    <property type="entry name" value="AMP-binding_C"/>
    <property type="match status" value="1"/>
</dbReference>
<name>A0A511MTV7_9NOCA</name>
<evidence type="ECO:0000313" key="7">
    <source>
        <dbReference type="Proteomes" id="UP000321424"/>
    </source>
</evidence>
<comment type="similarity">
    <text evidence="1">Belongs to the ATP-dependent AMP-binding enzyme family.</text>
</comment>
<protein>
    <submittedName>
        <fullName evidence="6">Fatty-acyl-CoA synthase</fullName>
    </submittedName>
</protein>